<dbReference type="GO" id="GO:0061603">
    <property type="term" value="F:molybdenum cofactor guanylyltransferase activity"/>
    <property type="evidence" value="ECO:0007669"/>
    <property type="project" value="UniProtKB-EC"/>
</dbReference>
<keyword evidence="6 8" id="KW-0342">GTP-binding</keyword>
<keyword evidence="3 8" id="KW-0479">Metal-binding</keyword>
<comment type="similarity">
    <text evidence="8">Belongs to the MobA family.</text>
</comment>
<evidence type="ECO:0000256" key="6">
    <source>
        <dbReference type="ARBA" id="ARBA00023134"/>
    </source>
</evidence>
<comment type="domain">
    <text evidence="8">The N-terminal domain determines nucleotide recognition and specific binding, while the C-terminal domain determines the specific binding to the target protein.</text>
</comment>
<gene>
    <name evidence="8 10" type="primary">mobA</name>
    <name evidence="10" type="ORF">ACFOGH_10715</name>
</gene>
<feature type="binding site" evidence="8">
    <location>
        <position position="97"/>
    </location>
    <ligand>
        <name>GTP</name>
        <dbReference type="ChEBI" id="CHEBI:37565"/>
    </ligand>
</feature>
<feature type="domain" description="MobA-like NTP transferase" evidence="9">
    <location>
        <begin position="5"/>
        <end position="152"/>
    </location>
</feature>
<organism evidence="10 11">
    <name type="scientific">Cypionkella sinensis</name>
    <dbReference type="NCBI Taxonomy" id="1756043"/>
    <lineage>
        <taxon>Bacteria</taxon>
        <taxon>Pseudomonadati</taxon>
        <taxon>Pseudomonadota</taxon>
        <taxon>Alphaproteobacteria</taxon>
        <taxon>Rhodobacterales</taxon>
        <taxon>Paracoccaceae</taxon>
        <taxon>Cypionkella</taxon>
    </lineage>
</organism>
<evidence type="ECO:0000256" key="4">
    <source>
        <dbReference type="ARBA" id="ARBA00022741"/>
    </source>
</evidence>
<evidence type="ECO:0000256" key="1">
    <source>
        <dbReference type="ARBA" id="ARBA00022490"/>
    </source>
</evidence>
<dbReference type="EC" id="2.7.7.77" evidence="8"/>
<dbReference type="SUPFAM" id="SSF53448">
    <property type="entry name" value="Nucleotide-diphospho-sugar transferases"/>
    <property type="match status" value="1"/>
</dbReference>
<sequence>MRIFGCVLAGGMGLRMGADKALIRLGGQTLLGHAIARLEPQVERLAISANGDAARLAGYGLPVLADEMPLGPLSGILAALRWAAPLGATAVVTLAVDTPFAPGDLVPQLCLAAEASATGCAIAHAAKDHPACGLWPVALADALAGFLASGAKPKVMTFAEAHHAARAQFPDEAAFQNLNTPADLAAAEALIRAAS</sequence>
<dbReference type="PANTHER" id="PTHR19136:SF81">
    <property type="entry name" value="MOLYBDENUM COFACTOR GUANYLYLTRANSFERASE"/>
    <property type="match status" value="1"/>
</dbReference>
<feature type="binding site" evidence="8">
    <location>
        <position position="66"/>
    </location>
    <ligand>
        <name>GTP</name>
        <dbReference type="ChEBI" id="CHEBI:37565"/>
    </ligand>
</feature>
<comment type="subunit">
    <text evidence="8">Monomer.</text>
</comment>
<dbReference type="PANTHER" id="PTHR19136">
    <property type="entry name" value="MOLYBDENUM COFACTOR GUANYLYLTRANSFERASE"/>
    <property type="match status" value="1"/>
</dbReference>
<evidence type="ECO:0000313" key="11">
    <source>
        <dbReference type="Proteomes" id="UP001595547"/>
    </source>
</evidence>
<evidence type="ECO:0000256" key="8">
    <source>
        <dbReference type="HAMAP-Rule" id="MF_00316"/>
    </source>
</evidence>
<accession>A0ABV7IY57</accession>
<evidence type="ECO:0000256" key="3">
    <source>
        <dbReference type="ARBA" id="ARBA00022723"/>
    </source>
</evidence>
<dbReference type="InterPro" id="IPR025877">
    <property type="entry name" value="MobA-like_NTP_Trfase"/>
</dbReference>
<comment type="catalytic activity">
    <reaction evidence="8">
        <text>Mo-molybdopterin + GTP + H(+) = Mo-molybdopterin guanine dinucleotide + diphosphate</text>
        <dbReference type="Rhea" id="RHEA:34243"/>
        <dbReference type="ChEBI" id="CHEBI:15378"/>
        <dbReference type="ChEBI" id="CHEBI:33019"/>
        <dbReference type="ChEBI" id="CHEBI:37565"/>
        <dbReference type="ChEBI" id="CHEBI:71302"/>
        <dbReference type="ChEBI" id="CHEBI:71310"/>
        <dbReference type="EC" id="2.7.7.77"/>
    </reaction>
</comment>
<protein>
    <recommendedName>
        <fullName evidence="8">Molybdenum cofactor guanylyltransferase</fullName>
        <shortName evidence="8">MoCo guanylyltransferase</shortName>
        <ecNumber evidence="8">2.7.7.77</ecNumber>
    </recommendedName>
    <alternativeName>
        <fullName evidence="8">GTP:molybdopterin guanylyltransferase</fullName>
    </alternativeName>
    <alternativeName>
        <fullName evidence="8">Mo-MPT guanylyltransferase</fullName>
    </alternativeName>
    <alternativeName>
        <fullName evidence="8">Molybdopterin guanylyltransferase</fullName>
    </alternativeName>
    <alternativeName>
        <fullName evidence="8">Molybdopterin-guanine dinucleotide synthase</fullName>
        <shortName evidence="8">MGD synthase</shortName>
    </alternativeName>
</protein>
<keyword evidence="2 8" id="KW-0808">Transferase</keyword>
<evidence type="ECO:0000313" key="10">
    <source>
        <dbReference type="EMBL" id="MFC3181461.1"/>
    </source>
</evidence>
<comment type="subcellular location">
    <subcellularLocation>
        <location evidence="8">Cytoplasm</location>
    </subcellularLocation>
</comment>
<dbReference type="RefSeq" id="WP_380073062.1">
    <property type="nucleotide sequence ID" value="NZ_JBHRTO010000001.1"/>
</dbReference>
<proteinExistence type="inferred from homology"/>
<comment type="cofactor">
    <cofactor evidence="8">
        <name>Mg(2+)</name>
        <dbReference type="ChEBI" id="CHEBI:18420"/>
    </cofactor>
</comment>
<comment type="caution">
    <text evidence="8">Lacks conserved residue(s) required for the propagation of feature annotation.</text>
</comment>
<dbReference type="CDD" id="cd02503">
    <property type="entry name" value="MobA"/>
    <property type="match status" value="1"/>
</dbReference>
<dbReference type="EMBL" id="JBHRTO010000001">
    <property type="protein sequence ID" value="MFC3181461.1"/>
    <property type="molecule type" value="Genomic_DNA"/>
</dbReference>
<comment type="caution">
    <text evidence="10">The sequence shown here is derived from an EMBL/GenBank/DDBJ whole genome shotgun (WGS) entry which is preliminary data.</text>
</comment>
<feature type="binding site" evidence="8">
    <location>
        <position position="20"/>
    </location>
    <ligand>
        <name>GTP</name>
        <dbReference type="ChEBI" id="CHEBI:37565"/>
    </ligand>
</feature>
<dbReference type="HAMAP" id="MF_00316">
    <property type="entry name" value="MobA"/>
    <property type="match status" value="1"/>
</dbReference>
<dbReference type="Proteomes" id="UP001595547">
    <property type="component" value="Unassembled WGS sequence"/>
</dbReference>
<feature type="binding site" evidence="8">
    <location>
        <begin position="8"/>
        <end position="10"/>
    </location>
    <ligand>
        <name>GTP</name>
        <dbReference type="ChEBI" id="CHEBI:37565"/>
    </ligand>
</feature>
<name>A0ABV7IY57_9RHOB</name>
<keyword evidence="10" id="KW-0548">Nucleotidyltransferase</keyword>
<evidence type="ECO:0000256" key="2">
    <source>
        <dbReference type="ARBA" id="ARBA00022679"/>
    </source>
</evidence>
<dbReference type="NCBIfam" id="TIGR02665">
    <property type="entry name" value="molyb_mobA"/>
    <property type="match status" value="1"/>
</dbReference>
<evidence type="ECO:0000259" key="9">
    <source>
        <dbReference type="Pfam" id="PF12804"/>
    </source>
</evidence>
<keyword evidence="7 8" id="KW-0501">Molybdenum cofactor biosynthesis</keyword>
<evidence type="ECO:0000256" key="5">
    <source>
        <dbReference type="ARBA" id="ARBA00022842"/>
    </source>
</evidence>
<comment type="function">
    <text evidence="8">Transfers a GMP moiety from GTP to Mo-molybdopterin (Mo-MPT) cofactor (Moco or molybdenum cofactor) to form Mo-molybdopterin guanine dinucleotide (Mo-MGD) cofactor.</text>
</comment>
<keyword evidence="1 8" id="KW-0963">Cytoplasm</keyword>
<dbReference type="InterPro" id="IPR029044">
    <property type="entry name" value="Nucleotide-diphossugar_trans"/>
</dbReference>
<feature type="binding site" evidence="8">
    <location>
        <position position="97"/>
    </location>
    <ligand>
        <name>Mg(2+)</name>
        <dbReference type="ChEBI" id="CHEBI:18420"/>
    </ligand>
</feature>
<keyword evidence="5 8" id="KW-0460">Magnesium</keyword>
<dbReference type="InterPro" id="IPR013482">
    <property type="entry name" value="Molybde_CF_guanTrfase"/>
</dbReference>
<reference evidence="11" key="1">
    <citation type="journal article" date="2019" name="Int. J. Syst. Evol. Microbiol.">
        <title>The Global Catalogue of Microorganisms (GCM) 10K type strain sequencing project: providing services to taxonomists for standard genome sequencing and annotation.</title>
        <authorList>
            <consortium name="The Broad Institute Genomics Platform"/>
            <consortium name="The Broad Institute Genome Sequencing Center for Infectious Disease"/>
            <person name="Wu L."/>
            <person name="Ma J."/>
        </authorList>
    </citation>
    <scope>NUCLEOTIDE SEQUENCE [LARGE SCALE GENOMIC DNA]</scope>
    <source>
        <strain evidence="11">KCTC 52039</strain>
    </source>
</reference>
<dbReference type="Gene3D" id="3.90.550.10">
    <property type="entry name" value="Spore Coat Polysaccharide Biosynthesis Protein SpsA, Chain A"/>
    <property type="match status" value="1"/>
</dbReference>
<evidence type="ECO:0000256" key="7">
    <source>
        <dbReference type="ARBA" id="ARBA00023150"/>
    </source>
</evidence>
<keyword evidence="4 8" id="KW-0547">Nucleotide-binding</keyword>
<keyword evidence="11" id="KW-1185">Reference proteome</keyword>
<dbReference type="Pfam" id="PF12804">
    <property type="entry name" value="NTP_transf_3"/>
    <property type="match status" value="1"/>
</dbReference>